<evidence type="ECO:0008006" key="3">
    <source>
        <dbReference type="Google" id="ProtNLM"/>
    </source>
</evidence>
<dbReference type="EMBL" id="RSCM01000015">
    <property type="protein sequence ID" value="RUS94152.1"/>
    <property type="molecule type" value="Genomic_DNA"/>
</dbReference>
<proteinExistence type="predicted"/>
<organism evidence="1 2">
    <name type="scientific">Trichormus variabilis SAG 1403-4b</name>
    <dbReference type="NCBI Taxonomy" id="447716"/>
    <lineage>
        <taxon>Bacteria</taxon>
        <taxon>Bacillati</taxon>
        <taxon>Cyanobacteriota</taxon>
        <taxon>Cyanophyceae</taxon>
        <taxon>Nostocales</taxon>
        <taxon>Nostocaceae</taxon>
        <taxon>Trichormus</taxon>
    </lineage>
</organism>
<protein>
    <recommendedName>
        <fullName evidence="3">Lipoprotein</fullName>
    </recommendedName>
</protein>
<evidence type="ECO:0000313" key="2">
    <source>
        <dbReference type="Proteomes" id="UP000276103"/>
    </source>
</evidence>
<dbReference type="Proteomes" id="UP000276103">
    <property type="component" value="Unassembled WGS sequence"/>
</dbReference>
<comment type="caution">
    <text evidence="1">The sequence shown here is derived from an EMBL/GenBank/DDBJ whole genome shotgun (WGS) entry which is preliminary data.</text>
</comment>
<reference evidence="1 2" key="1">
    <citation type="journal article" date="2019" name="Genome Biol. Evol.">
        <title>Day and night: Metabolic profiles and evolutionary relationships of six axenic non-marine cyanobacteria.</title>
        <authorList>
            <person name="Will S.E."/>
            <person name="Henke P."/>
            <person name="Boedeker C."/>
            <person name="Huang S."/>
            <person name="Brinkmann H."/>
            <person name="Rohde M."/>
            <person name="Jarek M."/>
            <person name="Friedl T."/>
            <person name="Seufert S."/>
            <person name="Schumacher M."/>
            <person name="Overmann J."/>
            <person name="Neumann-Schaal M."/>
            <person name="Petersen J."/>
        </authorList>
    </citation>
    <scope>NUCLEOTIDE SEQUENCE [LARGE SCALE GENOMIC DNA]</scope>
    <source>
        <strain evidence="1 2">SAG 1403-4b</strain>
    </source>
</reference>
<evidence type="ECO:0000313" key="1">
    <source>
        <dbReference type="EMBL" id="RUS94152.1"/>
    </source>
</evidence>
<dbReference type="PROSITE" id="PS51257">
    <property type="entry name" value="PROKAR_LIPOPROTEIN"/>
    <property type="match status" value="1"/>
</dbReference>
<dbReference type="OrthoDB" id="468126at2"/>
<sequence length="134" mass="15511">MVRFFVTGILVFLTACSSIALLPTYDLVQKAIALQVEQTQQQLSQKLDLDFQAFDIQGLSITQQKPLTIENLPAYRVRGTYNLIVKLPKRSFTQAQKPFELYLQIQKEGKSWRLLLPDKNSQNTHPIWRSYLIL</sequence>
<keyword evidence="2" id="KW-1185">Reference proteome</keyword>
<dbReference type="RefSeq" id="WP_127055868.1">
    <property type="nucleotide sequence ID" value="NZ_RSCM01000015.1"/>
</dbReference>
<name>A0A3S1AKJ9_ANAVA</name>
<accession>A0A3S1AKJ9</accession>
<gene>
    <name evidence="1" type="ORF">DSM107003_40390</name>
</gene>
<dbReference type="AlphaFoldDB" id="A0A3S1AKJ9"/>